<dbReference type="EMBL" id="CADCTE010000184">
    <property type="protein sequence ID" value="CAA9273317.1"/>
    <property type="molecule type" value="Genomic_DNA"/>
</dbReference>
<evidence type="ECO:0000259" key="2">
    <source>
        <dbReference type="Pfam" id="PF13613"/>
    </source>
</evidence>
<protein>
    <recommendedName>
        <fullName evidence="2">Transposase Helix-turn-helix domain-containing protein</fullName>
    </recommendedName>
</protein>
<dbReference type="Gene3D" id="1.10.10.10">
    <property type="entry name" value="Winged helix-like DNA-binding domain superfamily/Winged helix DNA-binding domain"/>
    <property type="match status" value="1"/>
</dbReference>
<feature type="region of interest" description="Disordered" evidence="1">
    <location>
        <begin position="108"/>
        <end position="134"/>
    </location>
</feature>
<dbReference type="InterPro" id="IPR036388">
    <property type="entry name" value="WH-like_DNA-bd_sf"/>
</dbReference>
<evidence type="ECO:0000256" key="1">
    <source>
        <dbReference type="SAM" id="MobiDB-lite"/>
    </source>
</evidence>
<evidence type="ECO:0000313" key="3">
    <source>
        <dbReference type="EMBL" id="CAA9273317.1"/>
    </source>
</evidence>
<feature type="compositionally biased region" description="Polar residues" evidence="1">
    <location>
        <begin position="115"/>
        <end position="134"/>
    </location>
</feature>
<proteinExistence type="predicted"/>
<accession>A0A6J4JAY2</accession>
<dbReference type="Pfam" id="PF13613">
    <property type="entry name" value="HTH_Tnp_4"/>
    <property type="match status" value="1"/>
</dbReference>
<gene>
    <name evidence="3" type="ORF">AVDCRST_MAG83-3408</name>
</gene>
<reference evidence="3" key="1">
    <citation type="submission" date="2020-02" db="EMBL/GenBank/DDBJ databases">
        <authorList>
            <person name="Meier V. D."/>
        </authorList>
    </citation>
    <scope>NUCLEOTIDE SEQUENCE</scope>
    <source>
        <strain evidence="3">AVDCRST_MAG83</strain>
    </source>
</reference>
<feature type="domain" description="Transposase Helix-turn-helix" evidence="2">
    <location>
        <begin position="25"/>
        <end position="71"/>
    </location>
</feature>
<name>A0A6J4JAY2_9MICC</name>
<dbReference type="InterPro" id="IPR027805">
    <property type="entry name" value="Transposase_HTH_dom"/>
</dbReference>
<dbReference type="AlphaFoldDB" id="A0A6J4JAY2"/>
<sequence>MSNHALITLSDALRRRRAQVRTRWRRLSVGRQALLVVAHLRKGETYADLAAGFGIGTTTVFRYIREALDVLGGLAPSLSNAVAMATRKAFVILDGTLLRIDRVGMGSGRDRPHYSGNTRRTASTCRSSPTPTGG</sequence>
<organism evidence="3">
    <name type="scientific">uncultured Arthrobacter sp</name>
    <dbReference type="NCBI Taxonomy" id="114050"/>
    <lineage>
        <taxon>Bacteria</taxon>
        <taxon>Bacillati</taxon>
        <taxon>Actinomycetota</taxon>
        <taxon>Actinomycetes</taxon>
        <taxon>Micrococcales</taxon>
        <taxon>Micrococcaceae</taxon>
        <taxon>Arthrobacter</taxon>
        <taxon>environmental samples</taxon>
    </lineage>
</organism>